<dbReference type="AlphaFoldDB" id="A0A0B2UP36"/>
<dbReference type="EMBL" id="JPKZ01022665">
    <property type="protein sequence ID" value="KHN71148.1"/>
    <property type="molecule type" value="Genomic_DNA"/>
</dbReference>
<accession>A0A0B2UP36</accession>
<gene>
    <name evidence="1" type="ORF">Tcan_02464</name>
</gene>
<comment type="caution">
    <text evidence="1">The sequence shown here is derived from an EMBL/GenBank/DDBJ whole genome shotgun (WGS) entry which is preliminary data.</text>
</comment>
<name>A0A0B2UP36_TOXCA</name>
<evidence type="ECO:0000313" key="2">
    <source>
        <dbReference type="Proteomes" id="UP000031036"/>
    </source>
</evidence>
<keyword evidence="2" id="KW-1185">Reference proteome</keyword>
<organism evidence="1 2">
    <name type="scientific">Toxocara canis</name>
    <name type="common">Canine roundworm</name>
    <dbReference type="NCBI Taxonomy" id="6265"/>
    <lineage>
        <taxon>Eukaryota</taxon>
        <taxon>Metazoa</taxon>
        <taxon>Ecdysozoa</taxon>
        <taxon>Nematoda</taxon>
        <taxon>Chromadorea</taxon>
        <taxon>Rhabditida</taxon>
        <taxon>Spirurina</taxon>
        <taxon>Ascaridomorpha</taxon>
        <taxon>Ascaridoidea</taxon>
        <taxon>Toxocaridae</taxon>
        <taxon>Toxocara</taxon>
    </lineage>
</organism>
<sequence>MEEWTLNGGEVRFALTQYVRRQISFVPVQEADLLTSDGMIRRRRDTLRDIPCEEMDYTEGDQLDGVVTQWAELDFRTTANYGTVFAIVEESKSSHMKVRRLHSLCLVCNKFSVVEALRSFSFLSCSVSYKCFLRKFFCCAIVA</sequence>
<dbReference type="OrthoDB" id="6252479at2759"/>
<dbReference type="Proteomes" id="UP000031036">
    <property type="component" value="Unassembled WGS sequence"/>
</dbReference>
<protein>
    <submittedName>
        <fullName evidence="1">Uncharacterized protein</fullName>
    </submittedName>
</protein>
<reference evidence="1 2" key="1">
    <citation type="submission" date="2014-11" db="EMBL/GenBank/DDBJ databases">
        <title>Genetic blueprint of the zoonotic pathogen Toxocara canis.</title>
        <authorList>
            <person name="Zhu X.-Q."/>
            <person name="Korhonen P.K."/>
            <person name="Cai H."/>
            <person name="Young N.D."/>
            <person name="Nejsum P."/>
            <person name="von Samson-Himmelstjerna G."/>
            <person name="Boag P.R."/>
            <person name="Tan P."/>
            <person name="Li Q."/>
            <person name="Min J."/>
            <person name="Yang Y."/>
            <person name="Wang X."/>
            <person name="Fang X."/>
            <person name="Hall R.S."/>
            <person name="Hofmann A."/>
            <person name="Sternberg P.W."/>
            <person name="Jex A.R."/>
            <person name="Gasser R.B."/>
        </authorList>
    </citation>
    <scope>NUCLEOTIDE SEQUENCE [LARGE SCALE GENOMIC DNA]</scope>
    <source>
        <strain evidence="1">PN_DK_2014</strain>
    </source>
</reference>
<dbReference type="STRING" id="6265.A0A0B2UP36"/>
<evidence type="ECO:0000313" key="1">
    <source>
        <dbReference type="EMBL" id="KHN71148.1"/>
    </source>
</evidence>
<proteinExistence type="predicted"/>